<accession>A0A6J5P2C2</accession>
<proteinExistence type="predicted"/>
<organism evidence="1">
    <name type="scientific">uncultured Caudovirales phage</name>
    <dbReference type="NCBI Taxonomy" id="2100421"/>
    <lineage>
        <taxon>Viruses</taxon>
        <taxon>Duplodnaviria</taxon>
        <taxon>Heunggongvirae</taxon>
        <taxon>Uroviricota</taxon>
        <taxon>Caudoviricetes</taxon>
        <taxon>Peduoviridae</taxon>
        <taxon>Maltschvirus</taxon>
        <taxon>Maltschvirus maltsch</taxon>
    </lineage>
</organism>
<sequence length="153" mass="16944">MASEGISYDKAELRAIARSFKAMDEEATQQAKAKSNALAEFVSDKVKSAARNARSIPKVSSRIADGSKVSKSSKFGEISYGFAAQKFSGGATTRDLWGGAEFGSNKYKQFPVWSGREGRGSRGWWIYPTLRSIQPDIVKKWEEGFSEIVKRFD</sequence>
<gene>
    <name evidence="1" type="ORF">UFOVP796_20</name>
</gene>
<evidence type="ECO:0000313" key="1">
    <source>
        <dbReference type="EMBL" id="CAB4163478.1"/>
    </source>
</evidence>
<name>A0A6J5P2C2_9CAUD</name>
<reference evidence="1" key="1">
    <citation type="submission" date="2020-04" db="EMBL/GenBank/DDBJ databases">
        <authorList>
            <person name="Chiriac C."/>
            <person name="Salcher M."/>
            <person name="Ghai R."/>
            <person name="Kavagutti S V."/>
        </authorList>
    </citation>
    <scope>NUCLEOTIDE SEQUENCE</scope>
</reference>
<protein>
    <submittedName>
        <fullName evidence="1">Uncharacterized protein</fullName>
    </submittedName>
</protein>
<dbReference type="EMBL" id="LR796754">
    <property type="protein sequence ID" value="CAB4163478.1"/>
    <property type="molecule type" value="Genomic_DNA"/>
</dbReference>